<dbReference type="Gene3D" id="3.30.559.10">
    <property type="entry name" value="Chloramphenicol acetyltransferase-like domain"/>
    <property type="match status" value="1"/>
</dbReference>
<dbReference type="GO" id="GO:0047527">
    <property type="term" value="F:2,3-dihydroxybenzoate-serine ligase activity"/>
    <property type="evidence" value="ECO:0007669"/>
    <property type="project" value="TreeGrafter"/>
</dbReference>
<organism evidence="3 4">
    <name type="scientific">Myxococcus fulvus (strain ATCC BAA-855 / HW-1)</name>
    <dbReference type="NCBI Taxonomy" id="483219"/>
    <lineage>
        <taxon>Bacteria</taxon>
        <taxon>Pseudomonadati</taxon>
        <taxon>Myxococcota</taxon>
        <taxon>Myxococcia</taxon>
        <taxon>Myxococcales</taxon>
        <taxon>Cystobacterineae</taxon>
        <taxon>Myxococcaceae</taxon>
        <taxon>Myxococcus</taxon>
    </lineage>
</organism>
<dbReference type="InterPro" id="IPR001242">
    <property type="entry name" value="Condensation_dom"/>
</dbReference>
<evidence type="ECO:0000313" key="3">
    <source>
        <dbReference type="EMBL" id="AEI67140.1"/>
    </source>
</evidence>
<accession>F8CAT8</accession>
<evidence type="ECO:0000313" key="4">
    <source>
        <dbReference type="Proteomes" id="UP000000488"/>
    </source>
</evidence>
<dbReference type="HOGENOM" id="CLU_000022_2_9_7"/>
<dbReference type="FunFam" id="3.40.50.980:FF:000001">
    <property type="entry name" value="Non-ribosomal peptide synthetase"/>
    <property type="match status" value="1"/>
</dbReference>
<dbReference type="PANTHER" id="PTHR45527">
    <property type="entry name" value="NONRIBOSOMAL PEPTIDE SYNTHETASE"/>
    <property type="match status" value="1"/>
</dbReference>
<evidence type="ECO:0000259" key="1">
    <source>
        <dbReference type="Pfam" id="PF00501"/>
    </source>
</evidence>
<dbReference type="GO" id="GO:0009239">
    <property type="term" value="P:enterobactin biosynthetic process"/>
    <property type="evidence" value="ECO:0007669"/>
    <property type="project" value="TreeGrafter"/>
</dbReference>
<dbReference type="EMBL" id="CP002830">
    <property type="protein sequence ID" value="AEI67140.1"/>
    <property type="molecule type" value="Genomic_DNA"/>
</dbReference>
<dbReference type="InterPro" id="IPR023213">
    <property type="entry name" value="CAT-like_dom_sf"/>
</dbReference>
<dbReference type="SUPFAM" id="SSF52777">
    <property type="entry name" value="CoA-dependent acyltransferases"/>
    <property type="match status" value="1"/>
</dbReference>
<dbReference type="Pfam" id="PF00668">
    <property type="entry name" value="Condensation"/>
    <property type="match status" value="1"/>
</dbReference>
<reference evidence="3 4" key="1">
    <citation type="journal article" date="2011" name="J. Bacteriol.">
        <title>Genome sequence of the halotolerant marine bacterium Myxococcus fulvus HW-1.</title>
        <authorList>
            <person name="Li Z.F."/>
            <person name="Li X."/>
            <person name="Liu H."/>
            <person name="Liu X."/>
            <person name="Han K."/>
            <person name="Wu Z.H."/>
            <person name="Hu W."/>
            <person name="Li F.F."/>
            <person name="Li Y.Z."/>
        </authorList>
    </citation>
    <scope>NUCLEOTIDE SEQUENCE [LARGE SCALE GENOMIC DNA]</scope>
    <source>
        <strain evidence="4">ATCC BAA-855 / HW-1</strain>
    </source>
</reference>
<dbReference type="GO" id="GO:0031177">
    <property type="term" value="F:phosphopantetheine binding"/>
    <property type="evidence" value="ECO:0007669"/>
    <property type="project" value="TreeGrafter"/>
</dbReference>
<dbReference type="STRING" id="483219.LILAB_26240"/>
<dbReference type="AlphaFoldDB" id="F8CAT8"/>
<sequence length="539" mass="58852">MWPRSLWRDLEAFGRREGATPFMVLLAAYQVVLSRYARQEDVSVGSPIAGRTHGETEGLIGFFANMLVLRTKVSAARSFRELLGQVREVTLGAYAHQDVPFEKLVEELQPERDLSRSPLFQVTLTLQNTPVTDVTLGEGLRLSGVESEGRTSKFDLSLVVEEVQDGVVVAANYNTDLFEAETVLKLLRHLRTLLNAAIAEPETRLGELPLMDAEERNRLVKAWSGTASEYPRDAGLAVLFEQQVERTPESVAVEYEGQRLTYRELNRRANQLAHHLKGMGVGPEVRVGLCVERSLELVVSVLGILKAGGVYVPLDASYPLERLSWMKAEAGVAVLVAQEKLADEVASGGELVVCVDTEWATQIAHQPETTPSTRVCGDNLAYVMFTSGSTGKPKGVGVPHRAVSRLVLGADYARFGPEEVWLQLAPISFDASTLEVWGALLHGAKLVVYPAGTPSLEELGRKLETSGVTSLWLTAALFEQMQARQPQALAKVRQVLAGGDALPVARVKERLEAGGVLINGYGPTENTTFWRGATWAALS</sequence>
<dbReference type="InterPro" id="IPR020845">
    <property type="entry name" value="AMP-binding_CS"/>
</dbReference>
<dbReference type="Proteomes" id="UP000000488">
    <property type="component" value="Chromosome"/>
</dbReference>
<evidence type="ECO:0000259" key="2">
    <source>
        <dbReference type="Pfam" id="PF00668"/>
    </source>
</evidence>
<name>F8CAT8_MYXFH</name>
<dbReference type="InterPro" id="IPR000873">
    <property type="entry name" value="AMP-dep_synth/lig_dom"/>
</dbReference>
<gene>
    <name evidence="3" type="ordered locus">LILAB_26240</name>
</gene>
<protein>
    <submittedName>
        <fullName evidence="3">Non-ribosomal peptide synthetase</fullName>
    </submittedName>
</protein>
<dbReference type="Gene3D" id="3.30.559.30">
    <property type="entry name" value="Nonribosomal peptide synthetase, condensation domain"/>
    <property type="match status" value="1"/>
</dbReference>
<dbReference type="GO" id="GO:0043041">
    <property type="term" value="P:amino acid activation for nonribosomal peptide biosynthetic process"/>
    <property type="evidence" value="ECO:0007669"/>
    <property type="project" value="TreeGrafter"/>
</dbReference>
<dbReference type="PROSITE" id="PS00455">
    <property type="entry name" value="AMP_BINDING"/>
    <property type="match status" value="1"/>
</dbReference>
<dbReference type="CDD" id="cd19531">
    <property type="entry name" value="LCL_NRPS-like"/>
    <property type="match status" value="1"/>
</dbReference>
<dbReference type="PANTHER" id="PTHR45527:SF1">
    <property type="entry name" value="FATTY ACID SYNTHASE"/>
    <property type="match status" value="1"/>
</dbReference>
<feature type="domain" description="Condensation" evidence="2">
    <location>
        <begin position="10"/>
        <end position="219"/>
    </location>
</feature>
<dbReference type="KEGG" id="mfu:LILAB_26240"/>
<dbReference type="Pfam" id="PF00501">
    <property type="entry name" value="AMP-binding"/>
    <property type="match status" value="1"/>
</dbReference>
<dbReference type="SUPFAM" id="SSF56801">
    <property type="entry name" value="Acetyl-CoA synthetase-like"/>
    <property type="match status" value="1"/>
</dbReference>
<dbReference type="GO" id="GO:0009366">
    <property type="term" value="C:enterobactin synthetase complex"/>
    <property type="evidence" value="ECO:0007669"/>
    <property type="project" value="TreeGrafter"/>
</dbReference>
<feature type="domain" description="AMP-dependent synthetase/ligase" evidence="1">
    <location>
        <begin position="240"/>
        <end position="529"/>
    </location>
</feature>
<dbReference type="GO" id="GO:0005829">
    <property type="term" value="C:cytosol"/>
    <property type="evidence" value="ECO:0007669"/>
    <property type="project" value="TreeGrafter"/>
</dbReference>
<dbReference type="eggNOG" id="COG1020">
    <property type="taxonomic scope" value="Bacteria"/>
</dbReference>
<dbReference type="Gene3D" id="3.40.50.980">
    <property type="match status" value="2"/>
</dbReference>
<proteinExistence type="predicted"/>